<dbReference type="SUPFAM" id="SSF52540">
    <property type="entry name" value="P-loop containing nucleoside triphosphate hydrolases"/>
    <property type="match status" value="1"/>
</dbReference>
<dbReference type="EMBL" id="JAOQNS010000012">
    <property type="protein sequence ID" value="MCW2309375.1"/>
    <property type="molecule type" value="Genomic_DNA"/>
</dbReference>
<evidence type="ECO:0000256" key="3">
    <source>
        <dbReference type="ARBA" id="ARBA00022741"/>
    </source>
</evidence>
<proteinExistence type="inferred from homology"/>
<keyword evidence="4 6" id="KW-0067">ATP-binding</keyword>
<dbReference type="PANTHER" id="PTHR42781">
    <property type="entry name" value="SPERMIDINE/PUTRESCINE IMPORT ATP-BINDING PROTEIN POTA"/>
    <property type="match status" value="1"/>
</dbReference>
<dbReference type="PROSITE" id="PS50893">
    <property type="entry name" value="ABC_TRANSPORTER_2"/>
    <property type="match status" value="1"/>
</dbReference>
<dbReference type="RefSeq" id="WP_264602959.1">
    <property type="nucleotide sequence ID" value="NZ_JAOQNS010000012.1"/>
</dbReference>
<name>A0ABT3HG47_9HYPH</name>
<protein>
    <submittedName>
        <fullName evidence="6">Spermidine/putrescine transport system ATP-binding protein</fullName>
    </submittedName>
</protein>
<dbReference type="GO" id="GO:0005524">
    <property type="term" value="F:ATP binding"/>
    <property type="evidence" value="ECO:0007669"/>
    <property type="project" value="UniProtKB-KW"/>
</dbReference>
<evidence type="ECO:0000256" key="1">
    <source>
        <dbReference type="ARBA" id="ARBA00005417"/>
    </source>
</evidence>
<evidence type="ECO:0000313" key="6">
    <source>
        <dbReference type="EMBL" id="MCW2309375.1"/>
    </source>
</evidence>
<dbReference type="InterPro" id="IPR013611">
    <property type="entry name" value="Transp-assoc_OB_typ2"/>
</dbReference>
<evidence type="ECO:0000256" key="4">
    <source>
        <dbReference type="ARBA" id="ARBA00022840"/>
    </source>
</evidence>
<evidence type="ECO:0000256" key="2">
    <source>
        <dbReference type="ARBA" id="ARBA00022448"/>
    </source>
</evidence>
<dbReference type="Gene3D" id="2.40.50.100">
    <property type="match status" value="1"/>
</dbReference>
<dbReference type="InterPro" id="IPR050093">
    <property type="entry name" value="ABC_SmlMolc_Importer"/>
</dbReference>
<dbReference type="SMART" id="SM00382">
    <property type="entry name" value="AAA"/>
    <property type="match status" value="1"/>
</dbReference>
<dbReference type="InterPro" id="IPR003593">
    <property type="entry name" value="AAA+_ATPase"/>
</dbReference>
<dbReference type="Proteomes" id="UP001209755">
    <property type="component" value="Unassembled WGS sequence"/>
</dbReference>
<dbReference type="PANTHER" id="PTHR42781:SF4">
    <property type="entry name" value="SPERMIDINE_PUTRESCINE IMPORT ATP-BINDING PROTEIN POTA"/>
    <property type="match status" value="1"/>
</dbReference>
<evidence type="ECO:0000259" key="5">
    <source>
        <dbReference type="PROSITE" id="PS50893"/>
    </source>
</evidence>
<dbReference type="Pfam" id="PF08402">
    <property type="entry name" value="TOBE_2"/>
    <property type="match status" value="1"/>
</dbReference>
<dbReference type="Gene3D" id="3.40.50.300">
    <property type="entry name" value="P-loop containing nucleotide triphosphate hydrolases"/>
    <property type="match status" value="1"/>
</dbReference>
<gene>
    <name evidence="6" type="ORF">M2319_003729</name>
</gene>
<keyword evidence="3" id="KW-0547">Nucleotide-binding</keyword>
<feature type="domain" description="ABC transporter" evidence="5">
    <location>
        <begin position="6"/>
        <end position="236"/>
    </location>
</feature>
<comment type="caution">
    <text evidence="6">The sequence shown here is derived from an EMBL/GenBank/DDBJ whole genome shotgun (WGS) entry which is preliminary data.</text>
</comment>
<dbReference type="PROSITE" id="PS00211">
    <property type="entry name" value="ABC_TRANSPORTER_1"/>
    <property type="match status" value="1"/>
</dbReference>
<dbReference type="InterPro" id="IPR027417">
    <property type="entry name" value="P-loop_NTPase"/>
</dbReference>
<dbReference type="InterPro" id="IPR003439">
    <property type="entry name" value="ABC_transporter-like_ATP-bd"/>
</dbReference>
<dbReference type="InterPro" id="IPR017871">
    <property type="entry name" value="ABC_transporter-like_CS"/>
</dbReference>
<accession>A0ABT3HG47</accession>
<evidence type="ECO:0000313" key="7">
    <source>
        <dbReference type="Proteomes" id="UP001209755"/>
    </source>
</evidence>
<organism evidence="6 7">
    <name type="scientific">Rhodobium gokarnense</name>
    <dbReference type="NCBI Taxonomy" id="364296"/>
    <lineage>
        <taxon>Bacteria</taxon>
        <taxon>Pseudomonadati</taxon>
        <taxon>Pseudomonadota</taxon>
        <taxon>Alphaproteobacteria</taxon>
        <taxon>Hyphomicrobiales</taxon>
        <taxon>Rhodobiaceae</taxon>
        <taxon>Rhodobium</taxon>
    </lineage>
</organism>
<dbReference type="SUPFAM" id="SSF50331">
    <property type="entry name" value="MOP-like"/>
    <property type="match status" value="1"/>
</dbReference>
<keyword evidence="2" id="KW-0813">Transport</keyword>
<keyword evidence="7" id="KW-1185">Reference proteome</keyword>
<dbReference type="InterPro" id="IPR008995">
    <property type="entry name" value="Mo/tungstate-bd_C_term_dom"/>
</dbReference>
<comment type="similarity">
    <text evidence="1">Belongs to the ABC transporter superfamily.</text>
</comment>
<sequence>MTINKLSLQQVSKAYGYVDALHPTDLNVAEGEFVTLLGPSGSGKSTLLKIIAGMERPSGGRVFINGRDTTETPVRERDLGMVFQNYALMPHLSVFDNVAFPLKVRKTGAEEIRRKVGEALGTVQLAHLADRKPQALSGGQQQRVSIARAIVYNPSLVLMDEPLGALDKKLREQLQHEIKQLHERLGITILYVTHDQQEAMSMSDRIALMNDGRIEQLGAPRELYFSPKTAFAADFLGNSNFIDATVSEISNAGTRCRLSGGAELLAPRRDGVRQGDAVRLMVRPEHIHLIGDNGAAEDNVLSASSLGPTFFGDALEIRAQIAGGPEISVKVANNFDVAAAAPGQPLRLGWSSDHTHLFASESGR</sequence>
<reference evidence="7" key="1">
    <citation type="submission" date="2023-07" db="EMBL/GenBank/DDBJ databases">
        <title>Genome sequencing of Purple Non-Sulfur Bacteria from various extreme environments.</title>
        <authorList>
            <person name="Mayer M."/>
        </authorList>
    </citation>
    <scope>NUCLEOTIDE SEQUENCE [LARGE SCALE GENOMIC DNA]</scope>
    <source>
        <strain evidence="7">DSM 17935</strain>
    </source>
</reference>
<dbReference type="Pfam" id="PF00005">
    <property type="entry name" value="ABC_tran"/>
    <property type="match status" value="1"/>
</dbReference>